<dbReference type="InterPro" id="IPR005325">
    <property type="entry name" value="DUF308_memb"/>
</dbReference>
<sequence length="182" mass="19600">MLRRIDFWGPSLMESVALILAGALILIEPAMTSLLMANLLALLGFAYGIYMIARWFADRKKGYDSIADLLLGASLSVVSVAVYLNPAWVLASLPMVAGIGMIVNGISKISSAIQVKKAGGSIWGPLLAIVLPVLMGSFLLFFPIASFEGFVMLAGTFISMIGIFDLFSIFLINRSLHDLQVL</sequence>
<comment type="caution">
    <text evidence="2">The sequence shown here is derived from an EMBL/GenBank/DDBJ whole genome shotgun (WGS) entry which is preliminary data.</text>
</comment>
<feature type="transmembrane region" description="Helical" evidence="1">
    <location>
        <begin position="122"/>
        <end position="144"/>
    </location>
</feature>
<evidence type="ECO:0000313" key="3">
    <source>
        <dbReference type="Proteomes" id="UP000521313"/>
    </source>
</evidence>
<accession>A0A7W8CYP3</accession>
<reference evidence="2 3" key="1">
    <citation type="submission" date="2020-08" db="EMBL/GenBank/DDBJ databases">
        <title>Genomic Encyclopedia of Type Strains, Phase IV (KMG-IV): sequencing the most valuable type-strain genomes for metagenomic binning, comparative biology and taxonomic classification.</title>
        <authorList>
            <person name="Goeker M."/>
        </authorList>
    </citation>
    <scope>NUCLEOTIDE SEQUENCE [LARGE SCALE GENOMIC DNA]</scope>
    <source>
        <strain evidence="2 3">DSM 26963</strain>
    </source>
</reference>
<dbReference type="Pfam" id="PF03729">
    <property type="entry name" value="DUF308"/>
    <property type="match status" value="1"/>
</dbReference>
<dbReference type="AlphaFoldDB" id="A0A7W8CYP3"/>
<proteinExistence type="predicted"/>
<dbReference type="EMBL" id="JACHHD010000001">
    <property type="protein sequence ID" value="MBB5184047.1"/>
    <property type="molecule type" value="Genomic_DNA"/>
</dbReference>
<feature type="transmembrane region" description="Helical" evidence="1">
    <location>
        <begin position="150"/>
        <end position="172"/>
    </location>
</feature>
<feature type="transmembrane region" description="Helical" evidence="1">
    <location>
        <begin position="33"/>
        <end position="53"/>
    </location>
</feature>
<feature type="transmembrane region" description="Helical" evidence="1">
    <location>
        <begin position="7"/>
        <end position="27"/>
    </location>
</feature>
<gene>
    <name evidence="2" type="ORF">HNQ43_000080</name>
</gene>
<dbReference type="RefSeq" id="WP_183373737.1">
    <property type="nucleotide sequence ID" value="NZ_JACHHD010000001.1"/>
</dbReference>
<feature type="transmembrane region" description="Helical" evidence="1">
    <location>
        <begin position="65"/>
        <end position="84"/>
    </location>
</feature>
<keyword evidence="1" id="KW-0472">Membrane</keyword>
<dbReference type="Proteomes" id="UP000521313">
    <property type="component" value="Unassembled WGS sequence"/>
</dbReference>
<evidence type="ECO:0000256" key="1">
    <source>
        <dbReference type="SAM" id="Phobius"/>
    </source>
</evidence>
<protein>
    <submittedName>
        <fullName evidence="2">Uncharacterized membrane protein HdeD (DUF308 family)</fullName>
    </submittedName>
</protein>
<organism evidence="2 3">
    <name type="scientific">Faecalicoccus acidiformans</name>
    <dbReference type="NCBI Taxonomy" id="915173"/>
    <lineage>
        <taxon>Bacteria</taxon>
        <taxon>Bacillati</taxon>
        <taxon>Bacillota</taxon>
        <taxon>Erysipelotrichia</taxon>
        <taxon>Erysipelotrichales</taxon>
        <taxon>Erysipelotrichaceae</taxon>
        <taxon>Faecalicoccus</taxon>
    </lineage>
</organism>
<keyword evidence="1" id="KW-1133">Transmembrane helix</keyword>
<evidence type="ECO:0000313" key="2">
    <source>
        <dbReference type="EMBL" id="MBB5184047.1"/>
    </source>
</evidence>
<keyword evidence="1" id="KW-0812">Transmembrane</keyword>
<name>A0A7W8CYP3_9FIRM</name>